<organism evidence="2 3">
    <name type="scientific">Rosa chinensis</name>
    <name type="common">China rose</name>
    <dbReference type="NCBI Taxonomy" id="74649"/>
    <lineage>
        <taxon>Eukaryota</taxon>
        <taxon>Viridiplantae</taxon>
        <taxon>Streptophyta</taxon>
        <taxon>Embryophyta</taxon>
        <taxon>Tracheophyta</taxon>
        <taxon>Spermatophyta</taxon>
        <taxon>Magnoliopsida</taxon>
        <taxon>eudicotyledons</taxon>
        <taxon>Gunneridae</taxon>
        <taxon>Pentapetalae</taxon>
        <taxon>rosids</taxon>
        <taxon>fabids</taxon>
        <taxon>Rosales</taxon>
        <taxon>Rosaceae</taxon>
        <taxon>Rosoideae</taxon>
        <taxon>Rosoideae incertae sedis</taxon>
        <taxon>Rosa</taxon>
    </lineage>
</organism>
<feature type="compositionally biased region" description="Polar residues" evidence="1">
    <location>
        <begin position="19"/>
        <end position="28"/>
    </location>
</feature>
<evidence type="ECO:0000313" key="3">
    <source>
        <dbReference type="Proteomes" id="UP000238479"/>
    </source>
</evidence>
<reference evidence="2 3" key="1">
    <citation type="journal article" date="2018" name="Nat. Genet.">
        <title>The Rosa genome provides new insights in the design of modern roses.</title>
        <authorList>
            <person name="Bendahmane M."/>
        </authorList>
    </citation>
    <scope>NUCLEOTIDE SEQUENCE [LARGE SCALE GENOMIC DNA]</scope>
    <source>
        <strain evidence="3">cv. Old Blush</strain>
    </source>
</reference>
<dbReference type="Gene3D" id="3.40.50.300">
    <property type="entry name" value="P-loop containing nucleotide triphosphate hydrolases"/>
    <property type="match status" value="1"/>
</dbReference>
<accession>A0A2P6QPA0</accession>
<dbReference type="AlphaFoldDB" id="A0A2P6QPA0"/>
<comment type="caution">
    <text evidence="2">The sequence shown here is derived from an EMBL/GenBank/DDBJ whole genome shotgun (WGS) entry which is preliminary data.</text>
</comment>
<protein>
    <submittedName>
        <fullName evidence="2">Uncharacterized protein</fullName>
    </submittedName>
</protein>
<dbReference type="STRING" id="74649.A0A2P6QPA0"/>
<proteinExistence type="predicted"/>
<feature type="region of interest" description="Disordered" evidence="1">
    <location>
        <begin position="1"/>
        <end position="29"/>
    </location>
</feature>
<name>A0A2P6QPA0_ROSCH</name>
<gene>
    <name evidence="2" type="ORF">RchiOBHm_Chr4g0386421</name>
</gene>
<dbReference type="InterPro" id="IPR027417">
    <property type="entry name" value="P-loop_NTPase"/>
</dbReference>
<dbReference type="Gramene" id="PRQ35978">
    <property type="protein sequence ID" value="PRQ35978"/>
    <property type="gene ID" value="RchiOBHm_Chr4g0386421"/>
</dbReference>
<dbReference type="EMBL" id="PDCK01000042">
    <property type="protein sequence ID" value="PRQ35978.1"/>
    <property type="molecule type" value="Genomic_DNA"/>
</dbReference>
<dbReference type="Proteomes" id="UP000238479">
    <property type="component" value="Chromosome 4"/>
</dbReference>
<evidence type="ECO:0000256" key="1">
    <source>
        <dbReference type="SAM" id="MobiDB-lite"/>
    </source>
</evidence>
<sequence>MGLNTGQDKVKGSPKVNFSRPSELQQRKNVVHVSRPNEVENARGYLPIIDMEMDIMEAIKENSVVIIRGETR</sequence>
<keyword evidence="3" id="KW-1185">Reference proteome</keyword>
<evidence type="ECO:0000313" key="2">
    <source>
        <dbReference type="EMBL" id="PRQ35978.1"/>
    </source>
</evidence>